<sequence length="68" mass="7431">MGDDALVKTEVALKRMRMDVVALREAVTAEAAAARIVAYVKATGDPLHDRDNAWVEKQAAQCACTPMW</sequence>
<proteinExistence type="predicted"/>
<evidence type="ECO:0008006" key="3">
    <source>
        <dbReference type="Google" id="ProtNLM"/>
    </source>
</evidence>
<keyword evidence="2" id="KW-1185">Reference proteome</keyword>
<dbReference type="AlphaFoldDB" id="A0A0G4J3R6"/>
<gene>
    <name evidence="1" type="ORF">PBRA_002533</name>
</gene>
<dbReference type="EMBL" id="CDSF01000122">
    <property type="protein sequence ID" value="CEP02268.1"/>
    <property type="molecule type" value="Genomic_DNA"/>
</dbReference>
<name>A0A0G4J3R6_PLABS</name>
<organism evidence="1 2">
    <name type="scientific">Plasmodiophora brassicae</name>
    <name type="common">Clubroot disease agent</name>
    <dbReference type="NCBI Taxonomy" id="37360"/>
    <lineage>
        <taxon>Eukaryota</taxon>
        <taxon>Sar</taxon>
        <taxon>Rhizaria</taxon>
        <taxon>Endomyxa</taxon>
        <taxon>Phytomyxea</taxon>
        <taxon>Plasmodiophorida</taxon>
        <taxon>Plasmodiophoridae</taxon>
        <taxon>Plasmodiophora</taxon>
    </lineage>
</organism>
<reference evidence="1 2" key="1">
    <citation type="submission" date="2015-02" db="EMBL/GenBank/DDBJ databases">
        <authorList>
            <person name="Chooi Y.-H."/>
        </authorList>
    </citation>
    <scope>NUCLEOTIDE SEQUENCE [LARGE SCALE GENOMIC DNA]</scope>
    <source>
        <strain evidence="1">E3</strain>
    </source>
</reference>
<evidence type="ECO:0000313" key="2">
    <source>
        <dbReference type="Proteomes" id="UP000039324"/>
    </source>
</evidence>
<evidence type="ECO:0000313" key="1">
    <source>
        <dbReference type="EMBL" id="CEP02268.1"/>
    </source>
</evidence>
<protein>
    <recommendedName>
        <fullName evidence="3">G protein gamma domain-containing protein</fullName>
    </recommendedName>
</protein>
<accession>A0A0G4J3R6</accession>
<dbReference type="Proteomes" id="UP000039324">
    <property type="component" value="Unassembled WGS sequence"/>
</dbReference>